<feature type="signal peptide" evidence="13">
    <location>
        <begin position="1"/>
        <end position="18"/>
    </location>
</feature>
<dbReference type="PANTHER" id="PTHR27005">
    <property type="entry name" value="WALL-ASSOCIATED RECEPTOR KINASE-LIKE 21"/>
    <property type="match status" value="1"/>
</dbReference>
<keyword evidence="3" id="KW-0808">Transferase</keyword>
<dbReference type="EMBL" id="CP136890">
    <property type="protein sequence ID" value="WOK91960.1"/>
    <property type="molecule type" value="Genomic_DNA"/>
</dbReference>
<dbReference type="Proteomes" id="UP001327560">
    <property type="component" value="Chromosome 1"/>
</dbReference>
<evidence type="ECO:0000256" key="13">
    <source>
        <dbReference type="SAM" id="SignalP"/>
    </source>
</evidence>
<evidence type="ECO:0000256" key="10">
    <source>
        <dbReference type="ARBA" id="ARBA00023136"/>
    </source>
</evidence>
<dbReference type="InterPro" id="IPR045274">
    <property type="entry name" value="WAK-like"/>
</dbReference>
<dbReference type="Gene3D" id="2.10.25.10">
    <property type="entry name" value="Laminin"/>
    <property type="match status" value="1"/>
</dbReference>
<evidence type="ECO:0000256" key="7">
    <source>
        <dbReference type="ARBA" id="ARBA00022777"/>
    </source>
</evidence>
<evidence type="ECO:0000313" key="15">
    <source>
        <dbReference type="EMBL" id="WOK91960.1"/>
    </source>
</evidence>
<dbReference type="GO" id="GO:0005524">
    <property type="term" value="F:ATP binding"/>
    <property type="evidence" value="ECO:0007669"/>
    <property type="project" value="UniProtKB-KW"/>
</dbReference>
<dbReference type="FunFam" id="3.30.200.20:FF:000043">
    <property type="entry name" value="Wall-associated receptor kinase 2"/>
    <property type="match status" value="1"/>
</dbReference>
<keyword evidence="6" id="KW-0547">Nucleotide-binding</keyword>
<keyword evidence="5 13" id="KW-0732">Signal</keyword>
<evidence type="ECO:0000256" key="6">
    <source>
        <dbReference type="ARBA" id="ARBA00022741"/>
    </source>
</evidence>
<dbReference type="GO" id="GO:0007166">
    <property type="term" value="P:cell surface receptor signaling pathway"/>
    <property type="evidence" value="ECO:0007669"/>
    <property type="project" value="InterPro"/>
</dbReference>
<dbReference type="GO" id="GO:0030247">
    <property type="term" value="F:polysaccharide binding"/>
    <property type="evidence" value="ECO:0007669"/>
    <property type="project" value="InterPro"/>
</dbReference>
<dbReference type="CDD" id="cd14066">
    <property type="entry name" value="STKc_IRAK"/>
    <property type="match status" value="1"/>
</dbReference>
<dbReference type="SMART" id="SM00181">
    <property type="entry name" value="EGF"/>
    <property type="match status" value="2"/>
</dbReference>
<evidence type="ECO:0000256" key="12">
    <source>
        <dbReference type="ARBA" id="ARBA00023180"/>
    </source>
</evidence>
<proteinExistence type="predicted"/>
<dbReference type="Pfam" id="PF00069">
    <property type="entry name" value="Pkinase"/>
    <property type="match status" value="1"/>
</dbReference>
<dbReference type="CDD" id="cd00054">
    <property type="entry name" value="EGF_CA"/>
    <property type="match status" value="1"/>
</dbReference>
<evidence type="ECO:0000256" key="5">
    <source>
        <dbReference type="ARBA" id="ARBA00022729"/>
    </source>
</evidence>
<evidence type="ECO:0000256" key="4">
    <source>
        <dbReference type="ARBA" id="ARBA00022692"/>
    </source>
</evidence>
<dbReference type="Gene3D" id="3.30.200.20">
    <property type="entry name" value="Phosphorylase Kinase, domain 1"/>
    <property type="match status" value="1"/>
</dbReference>
<dbReference type="SMART" id="SM00220">
    <property type="entry name" value="S_TKc"/>
    <property type="match status" value="1"/>
</dbReference>
<dbReference type="GO" id="GO:0004674">
    <property type="term" value="F:protein serine/threonine kinase activity"/>
    <property type="evidence" value="ECO:0007669"/>
    <property type="project" value="UniProtKB-KW"/>
</dbReference>
<dbReference type="InterPro" id="IPR008271">
    <property type="entry name" value="Ser/Thr_kinase_AS"/>
</dbReference>
<evidence type="ECO:0000313" key="16">
    <source>
        <dbReference type="Proteomes" id="UP001327560"/>
    </source>
</evidence>
<dbReference type="PROSITE" id="PS00108">
    <property type="entry name" value="PROTEIN_KINASE_ST"/>
    <property type="match status" value="1"/>
</dbReference>
<dbReference type="Pfam" id="PF13947">
    <property type="entry name" value="GUB_WAK_bind"/>
    <property type="match status" value="1"/>
</dbReference>
<keyword evidence="12" id="KW-0325">Glycoprotein</keyword>
<keyword evidence="16" id="KW-1185">Reference proteome</keyword>
<dbReference type="AlphaFoldDB" id="A0AAQ3PZU8"/>
<dbReference type="SMART" id="SM00179">
    <property type="entry name" value="EGF_CA"/>
    <property type="match status" value="1"/>
</dbReference>
<gene>
    <name evidence="15" type="ORF">Cni_G00651</name>
</gene>
<comment type="subcellular location">
    <subcellularLocation>
        <location evidence="1">Membrane</location>
        <topology evidence="1">Single-pass type I membrane protein</topology>
    </subcellularLocation>
</comment>
<dbReference type="GO" id="GO:0005886">
    <property type="term" value="C:plasma membrane"/>
    <property type="evidence" value="ECO:0007669"/>
    <property type="project" value="TreeGrafter"/>
</dbReference>
<protein>
    <submittedName>
        <fullName evidence="15">Wall-associated receptor kinase 2-like</fullName>
    </submittedName>
</protein>
<feature type="domain" description="Protein kinase" evidence="14">
    <location>
        <begin position="404"/>
        <end position="679"/>
    </location>
</feature>
<keyword evidence="10" id="KW-0472">Membrane</keyword>
<keyword evidence="7 15" id="KW-0418">Kinase</keyword>
<dbReference type="InterPro" id="IPR001881">
    <property type="entry name" value="EGF-like_Ca-bd_dom"/>
</dbReference>
<dbReference type="InterPro" id="IPR000742">
    <property type="entry name" value="EGF"/>
</dbReference>
<dbReference type="InterPro" id="IPR025287">
    <property type="entry name" value="WAK_GUB"/>
</dbReference>
<evidence type="ECO:0000256" key="3">
    <source>
        <dbReference type="ARBA" id="ARBA00022679"/>
    </source>
</evidence>
<feature type="chain" id="PRO_5043007355" evidence="13">
    <location>
        <begin position="19"/>
        <end position="685"/>
    </location>
</feature>
<evidence type="ECO:0000256" key="8">
    <source>
        <dbReference type="ARBA" id="ARBA00022840"/>
    </source>
</evidence>
<dbReference type="PROSITE" id="PS01187">
    <property type="entry name" value="EGF_CA"/>
    <property type="match status" value="1"/>
</dbReference>
<evidence type="ECO:0000256" key="1">
    <source>
        <dbReference type="ARBA" id="ARBA00004479"/>
    </source>
</evidence>
<name>A0AAQ3PZU8_9LILI</name>
<evidence type="ECO:0000259" key="14">
    <source>
        <dbReference type="PROSITE" id="PS50011"/>
    </source>
</evidence>
<dbReference type="FunFam" id="2.10.25.10:FF:000628">
    <property type="entry name" value="Wall-associated receptor kinase 2"/>
    <property type="match status" value="1"/>
</dbReference>
<dbReference type="InterPro" id="IPR018097">
    <property type="entry name" value="EGF_Ca-bd_CS"/>
</dbReference>
<sequence length="685" mass="75477">MVIFLQFLVLQLLRLVAADHISAVLPQTHAKPECRPTCGNVSIPYPFGIGPGCYQDEAFSITCNNNVPNLGGGNIVVVNINLTEGLLVVNQYMSYDCYNESGGNADVRRAFIDISDLPNYKFSDVRNKFIAVGCDTYGFIEIIDDGSKLLTGSDVTNGTCSGIGCCSAPIPKNIRSFKIALNSFGNHMQCWDFNPCSYGFVADEGWLNFSRASLTQLSSVTFVPVTLDWGIMGKTCEQAQGDESIYACVSQNSHCLNSINGPGYLCNCSKGFHGNPYLKEGCHDINECNDAVSPCVRDCKNEDGGYSCSCPWHMYGDGKRDGSGCTSILKQLYLCLGVGLSIFTAIASTSWLYWILKKKRLEEIKHKFFQQNGGTLLQQQLQGKARPATKIFSSEELRMATDDYKQSRILGEGGAGTVYRGVLPDQTVVAIKKSKITNQAEIQQFINEVIVLSHVNHRNVVKLLGCCLETQVPMLVYEFVSNGTLFYHIHDGRLSLDSRLRIASEVSGALSYLHSAASVPIIHRDIKSTNILLDENLIAKVSDFGASRLVPLDQNGLISLVRGTFGYLDPEYFQSGQFTDKSDVYSFGVVLVELLTGEKPVDMARFGDCKNLAIVFKLYVDGGCLLQILEERVVDEGTRELLEAVAELALRCLSLKGDDRPTMREVAMELEGLRRTAYVLEMLVH</sequence>
<dbReference type="FunFam" id="1.10.510.10:FF:000084">
    <property type="entry name" value="Wall-associated receptor kinase 2"/>
    <property type="match status" value="1"/>
</dbReference>
<keyword evidence="2" id="KW-0723">Serine/threonine-protein kinase</keyword>
<organism evidence="15 16">
    <name type="scientific">Canna indica</name>
    <name type="common">Indian-shot</name>
    <dbReference type="NCBI Taxonomy" id="4628"/>
    <lineage>
        <taxon>Eukaryota</taxon>
        <taxon>Viridiplantae</taxon>
        <taxon>Streptophyta</taxon>
        <taxon>Embryophyta</taxon>
        <taxon>Tracheophyta</taxon>
        <taxon>Spermatophyta</taxon>
        <taxon>Magnoliopsida</taxon>
        <taxon>Liliopsida</taxon>
        <taxon>Zingiberales</taxon>
        <taxon>Cannaceae</taxon>
        <taxon>Canna</taxon>
    </lineage>
</organism>
<evidence type="ECO:0000256" key="9">
    <source>
        <dbReference type="ARBA" id="ARBA00022989"/>
    </source>
</evidence>
<keyword evidence="8" id="KW-0067">ATP-binding</keyword>
<dbReference type="PROSITE" id="PS50011">
    <property type="entry name" value="PROTEIN_KINASE_DOM"/>
    <property type="match status" value="1"/>
</dbReference>
<keyword evidence="4" id="KW-0812">Transmembrane</keyword>
<dbReference type="InterPro" id="IPR011009">
    <property type="entry name" value="Kinase-like_dom_sf"/>
</dbReference>
<evidence type="ECO:0000256" key="11">
    <source>
        <dbReference type="ARBA" id="ARBA00023157"/>
    </source>
</evidence>
<evidence type="ECO:0000256" key="2">
    <source>
        <dbReference type="ARBA" id="ARBA00022527"/>
    </source>
</evidence>
<dbReference type="PANTHER" id="PTHR27005:SF283">
    <property type="entry name" value="OS02G0633066 PROTEIN"/>
    <property type="match status" value="1"/>
</dbReference>
<dbReference type="Gene3D" id="1.10.510.10">
    <property type="entry name" value="Transferase(Phosphotransferase) domain 1"/>
    <property type="match status" value="1"/>
</dbReference>
<dbReference type="GO" id="GO:0005509">
    <property type="term" value="F:calcium ion binding"/>
    <property type="evidence" value="ECO:0007669"/>
    <property type="project" value="InterPro"/>
</dbReference>
<accession>A0AAQ3PZU8</accession>
<keyword evidence="11" id="KW-1015">Disulfide bond</keyword>
<dbReference type="SUPFAM" id="SSF56112">
    <property type="entry name" value="Protein kinase-like (PK-like)"/>
    <property type="match status" value="1"/>
</dbReference>
<keyword evidence="9" id="KW-1133">Transmembrane helix</keyword>
<reference evidence="15 16" key="1">
    <citation type="submission" date="2023-10" db="EMBL/GenBank/DDBJ databases">
        <title>Chromosome-scale genome assembly provides insights into flower coloration mechanisms of Canna indica.</title>
        <authorList>
            <person name="Li C."/>
        </authorList>
    </citation>
    <scope>NUCLEOTIDE SEQUENCE [LARGE SCALE GENOMIC DNA]</scope>
    <source>
        <tissue evidence="15">Flower</tissue>
    </source>
</reference>
<dbReference type="InterPro" id="IPR000719">
    <property type="entry name" value="Prot_kinase_dom"/>
</dbReference>
<keyword evidence="15" id="KW-0675">Receptor</keyword>